<gene>
    <name evidence="2" type="ORF">MPL3356_110427</name>
</gene>
<organism evidence="2 3">
    <name type="scientific">Mesorhizobium plurifarium</name>
    <dbReference type="NCBI Taxonomy" id="69974"/>
    <lineage>
        <taxon>Bacteria</taxon>
        <taxon>Pseudomonadati</taxon>
        <taxon>Pseudomonadota</taxon>
        <taxon>Alphaproteobacteria</taxon>
        <taxon>Hyphomicrobiales</taxon>
        <taxon>Phyllobacteriaceae</taxon>
        <taxon>Mesorhizobium</taxon>
    </lineage>
</organism>
<dbReference type="Proteomes" id="UP000045285">
    <property type="component" value="Unassembled WGS sequence"/>
</dbReference>
<protein>
    <recommendedName>
        <fullName evidence="1">PD-(D/E)XK endonuclease-like domain-containing protein</fullName>
    </recommendedName>
</protein>
<reference evidence="3" key="1">
    <citation type="submission" date="2014-08" db="EMBL/GenBank/DDBJ databases">
        <authorList>
            <person name="Moulin L."/>
        </authorList>
    </citation>
    <scope>NUCLEOTIDE SEQUENCE [LARGE SCALE GENOMIC DNA]</scope>
</reference>
<proteinExistence type="predicted"/>
<dbReference type="Pfam" id="PF12705">
    <property type="entry name" value="PDDEXK_1"/>
    <property type="match status" value="1"/>
</dbReference>
<sequence length="907" mass="99862">MPLPTSARDLERSQCRMEQHDENTMPSRSTHVVDGMLALRSARDAAARGGAIGREIVTLPLLAARLVGGFATPAGTEVLYPAIQAALASESFDDIGTVARLPGMSRAVLHALDSAWRADLDLSSTAGEAPRFSDLHRIEIFVSDHIPPAHMLPRDLRDAAIGRIDRARSLLGPVTLSGVVDVDPLWRPLLNELARVTDLTWELPAPVEHAWFRGSIQRRAGTIPVRTSAEANADPKSEVIEALRWTRQLLTTGKVQAQDIAIAATSTQDWDDHFLAYARSAGLPLHFSHGVPALSTPEGQACAALADILANGLNQERVWRLIRRLPAYPFASRLPPDWFAAIPRNAALRSLDQWREVLAAARPRRDDGELAEQILLPVLELLARGADIAEEAGARLLGGASLAMWEEALRSAPAQAIALSLQALRVADQGDPANSVVWCPASQLAACPRPYTRLLGLTNRSWPRSENDDPLLPHHLLDRRRLHPVGVAERDRRHFEIIRAHTKEELVLSRSLRNAKGGVLSPSSLWPSDEIVHKRDRIPEHAFSEADRLLARPRDAGQLACVRQSQLCWRNWQRPSILTPHDGLSGANHPAIERALTRVQSTTSLQRLLRDPLGFVWRYALGWRSVRFQSDPLQLGAASFGELVHELISGAIIALEPTPGFARASADEIEAAIADASTAILHAWPLQRSVPPPLLWRHTVNEAARRTAKGLAADDQVRSDTRSWTEVPFGQEDPAEEEAPWDTTVAVPIEKTGLVFGGRLDRLDIRATGDGARITDYKSAKPPPKHQRIALGQGRELQRVLYAIAARALLPEVRTVVARLVYLADDPITFELKGDELAGAVGEAVGYLSAAMTILRSGRIAPRWEQDIDYDDMRLALPADRESYLRRKASEFRTANQLLNRLWSAST</sequence>
<keyword evidence="3" id="KW-1185">Reference proteome</keyword>
<dbReference type="EMBL" id="CCMZ01000003">
    <property type="protein sequence ID" value="CDX12289.1"/>
    <property type="molecule type" value="Genomic_DNA"/>
</dbReference>
<accession>A0A090DGJ5</accession>
<dbReference type="InterPro" id="IPR038726">
    <property type="entry name" value="PDDEXK_AddAB-type"/>
</dbReference>
<dbReference type="SUPFAM" id="SSF52540">
    <property type="entry name" value="P-loop containing nucleoside triphosphate hydrolases"/>
    <property type="match status" value="1"/>
</dbReference>
<feature type="domain" description="PD-(D/E)XK endonuclease-like" evidence="1">
    <location>
        <begin position="601"/>
        <end position="827"/>
    </location>
</feature>
<evidence type="ECO:0000259" key="1">
    <source>
        <dbReference type="Pfam" id="PF12705"/>
    </source>
</evidence>
<evidence type="ECO:0000313" key="2">
    <source>
        <dbReference type="EMBL" id="CDX12289.1"/>
    </source>
</evidence>
<dbReference type="AlphaFoldDB" id="A0A090DGJ5"/>
<evidence type="ECO:0000313" key="3">
    <source>
        <dbReference type="Proteomes" id="UP000045285"/>
    </source>
</evidence>
<dbReference type="InterPro" id="IPR027417">
    <property type="entry name" value="P-loop_NTPase"/>
</dbReference>
<name>A0A090DGJ5_MESPL</name>